<dbReference type="InterPro" id="IPR003367">
    <property type="entry name" value="Thrombospondin_3-like_rpt"/>
</dbReference>
<dbReference type="Proteomes" id="UP000490060">
    <property type="component" value="Unassembled WGS sequence"/>
</dbReference>
<dbReference type="EMBL" id="OENE01000003">
    <property type="protein sequence ID" value="SOS58134.1"/>
    <property type="molecule type" value="Genomic_DNA"/>
</dbReference>
<dbReference type="GO" id="GO:0009279">
    <property type="term" value="C:cell outer membrane"/>
    <property type="evidence" value="ECO:0007669"/>
    <property type="project" value="UniProtKB-SubCell"/>
</dbReference>
<dbReference type="Gene3D" id="3.30.1330.60">
    <property type="entry name" value="OmpA-like domain"/>
    <property type="match status" value="1"/>
</dbReference>
<name>A0A2I2LEX8_9FLAO</name>
<evidence type="ECO:0000256" key="4">
    <source>
        <dbReference type="ARBA" id="ARBA00023237"/>
    </source>
</evidence>
<sequence>MKKIGLFGFLLCSSLLVKAQSYVGFHSDNYNGVHGVIFNPANIVDSRFKTDVNIVSASALLSNDYFGLNLNKIDSNTFDENIFDSDRNTLKTPTNNNNLFANVDVMGPSFMFNINKNNSIAVFTRARSVANISEINGTLFDELSNDFDDEKDFNINEGDFSGTAHAWAEVGVSYARVIFNNQEHFLKGGLSLKYLQGAGFYTAQGNDVHFDYDVDGTALPGGQTTGSIDSDGTASYSRSSNLIDDSSDSNDFELVDGATSFGADFGFVYEWRPDHKDYKVSNKSGKSFDFKNKNKYKLKASLSVTDIGGISYKGSEKNSYNLLGLNINEDTFNSYDDLEGTLQNIYTETKTTEDVRISLPTALHMAVDYNINNLFYVNLNYDAGLRKVAENTNNIASSITLTPRFESKWFSFYSPIGINKHNNFSWGAGLRAGPLFVGSGSVLSNLISKESKSADVYVGLKIPIYQGKLKDKDKDGIFDKLDMCPKQAGPLENDGCPWKDTDGDTVLDKDDTCPEVAGMPENKGCPWKDTDGDTILDKDDTCPEVAGTLENNGCPDTDKDGISDDKDACKEVAGPLENKGCPWADTDKDGVADKDDKCPTVAGLLEKQGCPEVVITKAAKAKLDEFARAIYFNSGKTTFKPGVTSKLDLMAKIMQEYTTAKFNLEGHTDSVGSAVTNQRFSDKRAKAVLDYLVKTAGIKADRLTSVGYGENNPISTNKTRAGRAENRRVEIKLVK</sequence>
<comment type="subcellular location">
    <subcellularLocation>
        <location evidence="1">Cell outer membrane</location>
    </subcellularLocation>
</comment>
<feature type="signal peptide" evidence="6">
    <location>
        <begin position="1"/>
        <end position="19"/>
    </location>
</feature>
<keyword evidence="2 6" id="KW-0732">Signal</keyword>
<dbReference type="PROSITE" id="PS51123">
    <property type="entry name" value="OMPA_2"/>
    <property type="match status" value="1"/>
</dbReference>
<dbReference type="PANTHER" id="PTHR30329">
    <property type="entry name" value="STATOR ELEMENT OF FLAGELLAR MOTOR COMPLEX"/>
    <property type="match status" value="1"/>
</dbReference>
<keyword evidence="3 5" id="KW-0472">Membrane</keyword>
<dbReference type="SUPFAM" id="SSF103088">
    <property type="entry name" value="OmpA-like"/>
    <property type="match status" value="1"/>
</dbReference>
<protein>
    <recommendedName>
        <fullName evidence="7">OmpA-like domain-containing protein</fullName>
    </recommendedName>
</protein>
<dbReference type="InterPro" id="IPR006664">
    <property type="entry name" value="OMP_bac"/>
</dbReference>
<evidence type="ECO:0000256" key="2">
    <source>
        <dbReference type="ARBA" id="ARBA00022729"/>
    </source>
</evidence>
<feature type="chain" id="PRO_5014146258" description="OmpA-like domain-containing protein" evidence="6">
    <location>
        <begin position="20"/>
        <end position="735"/>
    </location>
</feature>
<evidence type="ECO:0000259" key="7">
    <source>
        <dbReference type="PROSITE" id="PS51123"/>
    </source>
</evidence>
<dbReference type="AlphaFoldDB" id="A0A2I2LEX8"/>
<reference evidence="8 9" key="1">
    <citation type="submission" date="2017-11" db="EMBL/GenBank/DDBJ databases">
        <authorList>
            <person name="Duchaud E."/>
        </authorList>
    </citation>
    <scope>NUCLEOTIDE SEQUENCE [LARGE SCALE GENOMIC DNA]</scope>
    <source>
        <strain evidence="8 9">TNO010</strain>
    </source>
</reference>
<dbReference type="InterPro" id="IPR036737">
    <property type="entry name" value="OmpA-like_sf"/>
</dbReference>
<evidence type="ECO:0000256" key="3">
    <source>
        <dbReference type="ARBA" id="ARBA00023136"/>
    </source>
</evidence>
<dbReference type="PRINTS" id="PR01021">
    <property type="entry name" value="OMPADOMAIN"/>
</dbReference>
<dbReference type="InterPro" id="IPR028974">
    <property type="entry name" value="TSP_type-3_rpt"/>
</dbReference>
<dbReference type="InterPro" id="IPR050330">
    <property type="entry name" value="Bact_OuterMem_StrucFunc"/>
</dbReference>
<dbReference type="Pfam" id="PF00691">
    <property type="entry name" value="OmpA"/>
    <property type="match status" value="1"/>
</dbReference>
<evidence type="ECO:0000313" key="9">
    <source>
        <dbReference type="Proteomes" id="UP000490060"/>
    </source>
</evidence>
<dbReference type="GO" id="GO:0005509">
    <property type="term" value="F:calcium ion binding"/>
    <property type="evidence" value="ECO:0007669"/>
    <property type="project" value="InterPro"/>
</dbReference>
<organism evidence="8 9">
    <name type="scientific">Tenacibaculum finnmarkense genomovar ulcerans</name>
    <dbReference type="NCBI Taxonomy" id="2781388"/>
    <lineage>
        <taxon>Bacteria</taxon>
        <taxon>Pseudomonadati</taxon>
        <taxon>Bacteroidota</taxon>
        <taxon>Flavobacteriia</taxon>
        <taxon>Flavobacteriales</taxon>
        <taxon>Flavobacteriaceae</taxon>
        <taxon>Tenacibaculum</taxon>
        <taxon>Tenacibaculum finnmarkense</taxon>
    </lineage>
</organism>
<feature type="domain" description="OmpA-like" evidence="7">
    <location>
        <begin position="619"/>
        <end position="735"/>
    </location>
</feature>
<proteinExistence type="predicted"/>
<dbReference type="Pfam" id="PF18990">
    <property type="entry name" value="DUF5723"/>
    <property type="match status" value="1"/>
</dbReference>
<gene>
    <name evidence="8" type="ORF">TNO010_110108</name>
</gene>
<dbReference type="InterPro" id="IPR006665">
    <property type="entry name" value="OmpA-like"/>
</dbReference>
<evidence type="ECO:0000256" key="6">
    <source>
        <dbReference type="SAM" id="SignalP"/>
    </source>
</evidence>
<keyword evidence="4" id="KW-0998">Cell outer membrane</keyword>
<dbReference type="InterPro" id="IPR043781">
    <property type="entry name" value="DUF5723"/>
</dbReference>
<dbReference type="CDD" id="cd07185">
    <property type="entry name" value="OmpA_C-like"/>
    <property type="match status" value="1"/>
</dbReference>
<dbReference type="RefSeq" id="WP_172504734.1">
    <property type="nucleotide sequence ID" value="NZ_OENE01000003.1"/>
</dbReference>
<evidence type="ECO:0000256" key="5">
    <source>
        <dbReference type="PROSITE-ProRule" id="PRU00473"/>
    </source>
</evidence>
<accession>A0A2I2LEX8</accession>
<dbReference type="Pfam" id="PF02412">
    <property type="entry name" value="TSP_3"/>
    <property type="match status" value="4"/>
</dbReference>
<evidence type="ECO:0000256" key="1">
    <source>
        <dbReference type="ARBA" id="ARBA00004442"/>
    </source>
</evidence>
<dbReference type="SUPFAM" id="SSF103647">
    <property type="entry name" value="TSP type-3 repeat"/>
    <property type="match status" value="2"/>
</dbReference>
<dbReference type="Gene3D" id="4.10.1080.10">
    <property type="entry name" value="TSP type-3 repeat"/>
    <property type="match status" value="1"/>
</dbReference>
<evidence type="ECO:0000313" key="8">
    <source>
        <dbReference type="EMBL" id="SOS58134.1"/>
    </source>
</evidence>
<dbReference type="PANTHER" id="PTHR30329:SF21">
    <property type="entry name" value="LIPOPROTEIN YIAD-RELATED"/>
    <property type="match status" value="1"/>
</dbReference>
<dbReference type="GO" id="GO:0007155">
    <property type="term" value="P:cell adhesion"/>
    <property type="evidence" value="ECO:0007669"/>
    <property type="project" value="InterPro"/>
</dbReference>